<dbReference type="AlphaFoldDB" id="A0A255ZPP9"/>
<comment type="caution">
    <text evidence="1">The sequence shown here is derived from an EMBL/GenBank/DDBJ whole genome shotgun (WGS) entry which is preliminary data.</text>
</comment>
<gene>
    <name evidence="1" type="ORF">CHX27_10010</name>
</gene>
<dbReference type="InterPro" id="IPR013783">
    <property type="entry name" value="Ig-like_fold"/>
</dbReference>
<evidence type="ECO:0000313" key="2">
    <source>
        <dbReference type="Proteomes" id="UP000216035"/>
    </source>
</evidence>
<dbReference type="Gene3D" id="2.60.40.10">
    <property type="entry name" value="Immunoglobulins"/>
    <property type="match status" value="1"/>
</dbReference>
<accession>A0A255ZPP9</accession>
<evidence type="ECO:0000313" key="1">
    <source>
        <dbReference type="EMBL" id="OYQ43478.1"/>
    </source>
</evidence>
<dbReference type="Proteomes" id="UP000216035">
    <property type="component" value="Unassembled WGS sequence"/>
</dbReference>
<organism evidence="1 2">
    <name type="scientific">Flavobacterium aurantiibacter</name>
    <dbReference type="NCBI Taxonomy" id="2023067"/>
    <lineage>
        <taxon>Bacteria</taxon>
        <taxon>Pseudomonadati</taxon>
        <taxon>Bacteroidota</taxon>
        <taxon>Flavobacteriia</taxon>
        <taxon>Flavobacteriales</taxon>
        <taxon>Flavobacteriaceae</taxon>
        <taxon>Flavobacterium</taxon>
    </lineage>
</organism>
<keyword evidence="2" id="KW-1185">Reference proteome</keyword>
<evidence type="ECO:0008006" key="3">
    <source>
        <dbReference type="Google" id="ProtNLM"/>
    </source>
</evidence>
<proteinExistence type="predicted"/>
<dbReference type="EMBL" id="NOXX01000203">
    <property type="protein sequence ID" value="OYQ43478.1"/>
    <property type="molecule type" value="Genomic_DNA"/>
</dbReference>
<sequence>MLQLANAQQISLYQQYNGRYGFTFCGNTLNLTENNNLPGVPAPPCEILTESSQELVLQDGDNIVAAYLYWAGSGTGDFEVSLNNTIINAERTFSAVGNNGAAYFAAFADVTTQVINETATTYTLSGLDLTEVIPNYCPFGGNFGGWAIVVVVQNDSLPQCQLNVYDGMQRIPGSVNILLTNLNVVSGIDSQIGFLAWEGDKNIAVGESLTINSITVQNTLNPTTNAFNGTNSLTGSTTLYNMDLDVYDLEGFVNPGDTEATISLSSSQDFVMLNCVVTKLINELPDATVQIMDYDVSCNIRTLDITYQVSNLNSTATLPAGVIVLFKANGSVIGTAITNTPIPVAGSILGTITLEVSSQLPNPVSIELVVDQNELGQTFVQELNEDNNTYVEEISFPKSPNFNNISNAISCNVGNGSGFFDFSYARTEAKANEDDEVALFYSYEDALAGTNEIAVGNESILSNGSPTTIYVRIRNTAGCETFTSFNLTTQRCKPKVYNLVATDEDGFYDELIVEGLEDIFQYDLYIYNRYGRKVWSGNWRTGIWRGKSNVQAWQSDELPEGTYYYVLHLNAEEFPEPLTGFIHLTR</sequence>
<reference evidence="1 2" key="1">
    <citation type="submission" date="2017-07" db="EMBL/GenBank/DDBJ databases">
        <title>Flavobacterium cyanobacteriorum sp. nov., isolated from cyanobacterial aggregates in a eutrophic lake.</title>
        <authorList>
            <person name="Cai H."/>
        </authorList>
    </citation>
    <scope>NUCLEOTIDE SEQUENCE [LARGE SCALE GENOMIC DNA]</scope>
    <source>
        <strain evidence="1 2">TH167</strain>
    </source>
</reference>
<name>A0A255ZPP9_9FLAO</name>
<protein>
    <recommendedName>
        <fullName evidence="3">CARDB domain-containing protein</fullName>
    </recommendedName>
</protein>
<dbReference type="Pfam" id="PF13585">
    <property type="entry name" value="CHU_C"/>
    <property type="match status" value="1"/>
</dbReference>